<accession>A0A090T6E7</accession>
<keyword evidence="1" id="KW-0732">Signal</keyword>
<reference evidence="2 3" key="1">
    <citation type="submission" date="2014-09" db="EMBL/GenBank/DDBJ databases">
        <title>Vibrio maritimus JCM 19240. (C210) whole genome shotgun sequence.</title>
        <authorList>
            <person name="Sawabe T."/>
            <person name="Meirelles P."/>
            <person name="Nakanishi M."/>
            <person name="Sayaka M."/>
            <person name="Hattori M."/>
            <person name="Ohkuma M."/>
        </authorList>
    </citation>
    <scope>NUCLEOTIDE SEQUENCE [LARGE SCALE GENOMIC DNA]</scope>
    <source>
        <strain evidence="2 3">JCM 19240</strain>
    </source>
</reference>
<name>A0A090T6E7_9VIBR</name>
<sequence>MKRIALATGLLLTHMVYAEVAINYQQPQSSADKSALQAIKESGANELLVELSNDYFSFDQALTVQYGGEDGPLYDPSTHTVHMPYAFYTDSLNYFTKNNYQNRFGKPAQQGAIDTLLHTLLHEAGHAYIADQGIPILGKEEDAVDNFAAIIMLNYVEQGADATISAADMFAFESEDRPDYYDFYEYIGEHSFDLQRYFSTLCLVYGSDPDNHANLLDEIEKDYLEEQKDKCIATYQEIDYNWKQVLNIDSNTSS</sequence>
<dbReference type="Proteomes" id="UP000029224">
    <property type="component" value="Unassembled WGS sequence"/>
</dbReference>
<gene>
    <name evidence="2" type="ORF">JCM19240_328</name>
</gene>
<organism evidence="2 3">
    <name type="scientific">Vibrio maritimus</name>
    <dbReference type="NCBI Taxonomy" id="990268"/>
    <lineage>
        <taxon>Bacteria</taxon>
        <taxon>Pseudomonadati</taxon>
        <taxon>Pseudomonadota</taxon>
        <taxon>Gammaproteobacteria</taxon>
        <taxon>Vibrionales</taxon>
        <taxon>Vibrionaceae</taxon>
        <taxon>Vibrio</taxon>
    </lineage>
</organism>
<dbReference type="AlphaFoldDB" id="A0A090T6E7"/>
<reference evidence="2 3" key="2">
    <citation type="submission" date="2014-09" db="EMBL/GenBank/DDBJ databases">
        <authorList>
            <consortium name="NBRP consortium"/>
            <person name="Sawabe T."/>
            <person name="Meirelles P."/>
            <person name="Nakanishi M."/>
            <person name="Sayaka M."/>
            <person name="Hattori M."/>
            <person name="Ohkuma M."/>
        </authorList>
    </citation>
    <scope>NUCLEOTIDE SEQUENCE [LARGE SCALE GENOMIC DNA]</scope>
    <source>
        <strain evidence="2 3">JCM 19240</strain>
    </source>
</reference>
<feature type="signal peptide" evidence="1">
    <location>
        <begin position="1"/>
        <end position="18"/>
    </location>
</feature>
<dbReference type="EMBL" id="BBMT01000007">
    <property type="protein sequence ID" value="GAL35481.1"/>
    <property type="molecule type" value="Genomic_DNA"/>
</dbReference>
<proteinExistence type="predicted"/>
<comment type="caution">
    <text evidence="2">The sequence shown here is derived from an EMBL/GenBank/DDBJ whole genome shotgun (WGS) entry which is preliminary data.</text>
</comment>
<keyword evidence="3" id="KW-1185">Reference proteome</keyword>
<feature type="chain" id="PRO_5001864230" description="Metallopeptidase" evidence="1">
    <location>
        <begin position="19"/>
        <end position="254"/>
    </location>
</feature>
<evidence type="ECO:0000256" key="1">
    <source>
        <dbReference type="SAM" id="SignalP"/>
    </source>
</evidence>
<evidence type="ECO:0000313" key="3">
    <source>
        <dbReference type="Proteomes" id="UP000029224"/>
    </source>
</evidence>
<protein>
    <recommendedName>
        <fullName evidence="4">Metallopeptidase</fullName>
    </recommendedName>
</protein>
<dbReference type="InterPro" id="IPR025644">
    <property type="entry name" value="DUF4344"/>
</dbReference>
<dbReference type="Pfam" id="PF14247">
    <property type="entry name" value="DUF4344"/>
    <property type="match status" value="1"/>
</dbReference>
<evidence type="ECO:0008006" key="4">
    <source>
        <dbReference type="Google" id="ProtNLM"/>
    </source>
</evidence>
<evidence type="ECO:0000313" key="2">
    <source>
        <dbReference type="EMBL" id="GAL35481.1"/>
    </source>
</evidence>